<organism evidence="2 3">
    <name type="scientific">Oceanidesulfovibrio indonesiensis</name>
    <dbReference type="NCBI Taxonomy" id="54767"/>
    <lineage>
        <taxon>Bacteria</taxon>
        <taxon>Pseudomonadati</taxon>
        <taxon>Thermodesulfobacteriota</taxon>
        <taxon>Desulfovibrionia</taxon>
        <taxon>Desulfovibrionales</taxon>
        <taxon>Desulfovibrionaceae</taxon>
        <taxon>Oceanidesulfovibrio</taxon>
    </lineage>
</organism>
<feature type="domain" description="Histidine kinase/HSP90-like ATPase" evidence="1">
    <location>
        <begin position="7"/>
        <end position="174"/>
    </location>
</feature>
<evidence type="ECO:0000313" key="2">
    <source>
        <dbReference type="EMBL" id="TVM19676.1"/>
    </source>
</evidence>
<evidence type="ECO:0000313" key="3">
    <source>
        <dbReference type="Proteomes" id="UP000448292"/>
    </source>
</evidence>
<sequence length="181" mass="19541">MVRRRRFPAKLESLPEVRDFVLGEASRVGLSDARIIVLELVLEELVVNIVSYAYACPVNGPDNASEPACAPMVVPVEQTPNDAHLDVQCGSCADAQKMHAPMADAIARSGIEPADLFCVVLEDSGIAFDPLAASPPNHLDEDLETRQCGGLGIHFAKERSAVMAYERDGGKNRLGFGILRQ</sequence>
<name>A0A7M3MJI1_9BACT</name>
<proteinExistence type="predicted"/>
<dbReference type="InterPro" id="IPR003594">
    <property type="entry name" value="HATPase_dom"/>
</dbReference>
<dbReference type="Gene3D" id="3.30.565.10">
    <property type="entry name" value="Histidine kinase-like ATPase, C-terminal domain"/>
    <property type="match status" value="1"/>
</dbReference>
<keyword evidence="3" id="KW-1185">Reference proteome</keyword>
<reference evidence="2 3" key="1">
    <citation type="submission" date="2018-06" db="EMBL/GenBank/DDBJ databases">
        <title>Complete genome of Desulfovibrio indonesiensis P37SLT.</title>
        <authorList>
            <person name="Crispim J.S."/>
            <person name="Vidigal P.M.P."/>
            <person name="Silva L.C.F."/>
            <person name="Laguardia C.N."/>
            <person name="Araujo L.C."/>
            <person name="Dias R.S."/>
            <person name="Sousa M.P."/>
            <person name="Paula S.O."/>
            <person name="Silva C."/>
        </authorList>
    </citation>
    <scope>NUCLEOTIDE SEQUENCE [LARGE SCALE GENOMIC DNA]</scope>
    <source>
        <strain evidence="2 3">P37SLT</strain>
    </source>
</reference>
<dbReference type="InterPro" id="IPR036890">
    <property type="entry name" value="HATPase_C_sf"/>
</dbReference>
<dbReference type="EMBL" id="QMIE01000001">
    <property type="protein sequence ID" value="TVM19676.1"/>
    <property type="molecule type" value="Genomic_DNA"/>
</dbReference>
<dbReference type="AlphaFoldDB" id="A0A7M3MJI1"/>
<dbReference type="Proteomes" id="UP000448292">
    <property type="component" value="Unassembled WGS sequence"/>
</dbReference>
<evidence type="ECO:0000259" key="1">
    <source>
        <dbReference type="Pfam" id="PF13581"/>
    </source>
</evidence>
<dbReference type="OrthoDB" id="9792240at2"/>
<accession>A0A7M3MJI1</accession>
<gene>
    <name evidence="2" type="ORF">DPQ33_00095</name>
</gene>
<dbReference type="Pfam" id="PF13581">
    <property type="entry name" value="HATPase_c_2"/>
    <property type="match status" value="1"/>
</dbReference>
<dbReference type="RefSeq" id="WP_144301140.1">
    <property type="nucleotide sequence ID" value="NZ_QMIE01000001.1"/>
</dbReference>
<protein>
    <recommendedName>
        <fullName evidence="1">Histidine kinase/HSP90-like ATPase domain-containing protein</fullName>
    </recommendedName>
</protein>
<comment type="caution">
    <text evidence="2">The sequence shown here is derived from an EMBL/GenBank/DDBJ whole genome shotgun (WGS) entry which is preliminary data.</text>
</comment>